<dbReference type="PANTHER" id="PTHR40465:SF1">
    <property type="entry name" value="DUF6534 DOMAIN-CONTAINING PROTEIN"/>
    <property type="match status" value="1"/>
</dbReference>
<dbReference type="Pfam" id="PF20152">
    <property type="entry name" value="DUF6534"/>
    <property type="match status" value="1"/>
</dbReference>
<dbReference type="Proteomes" id="UP000077266">
    <property type="component" value="Unassembled WGS sequence"/>
</dbReference>
<sequence>MAESAHTPGGVAPAPPDLTLTYGVFEIGILMLDRGGNSAGLAFVVQTYFCLRIQRITHTWVYAAGCWVLALARLILDCCLAAEVAGAGVFVILQTPKSQALGLGTLCIGAISDVLIAGFLCMGLASSRSGFASTDKLLDKLVAYTIGSGLLTSVIALCEAITFGVLDNFVFLAFYCILPKLFSNSLLASLNERSYTRREISNLSYGFRSSQSRSNDQRVTIERTTHVTGERSEVELGNISDVGYYHYRDRKEPPLAHAV</sequence>
<keyword evidence="1" id="KW-0812">Transmembrane</keyword>
<gene>
    <name evidence="3" type="ORF">EXIGLDRAFT_766199</name>
</gene>
<feature type="transmembrane region" description="Helical" evidence="1">
    <location>
        <begin position="99"/>
        <end position="120"/>
    </location>
</feature>
<proteinExistence type="predicted"/>
<protein>
    <recommendedName>
        <fullName evidence="2">DUF6534 domain-containing protein</fullName>
    </recommendedName>
</protein>
<feature type="transmembrane region" description="Helical" evidence="1">
    <location>
        <begin position="60"/>
        <end position="93"/>
    </location>
</feature>
<organism evidence="3 4">
    <name type="scientific">Exidia glandulosa HHB12029</name>
    <dbReference type="NCBI Taxonomy" id="1314781"/>
    <lineage>
        <taxon>Eukaryota</taxon>
        <taxon>Fungi</taxon>
        <taxon>Dikarya</taxon>
        <taxon>Basidiomycota</taxon>
        <taxon>Agaricomycotina</taxon>
        <taxon>Agaricomycetes</taxon>
        <taxon>Auriculariales</taxon>
        <taxon>Exidiaceae</taxon>
        <taxon>Exidia</taxon>
    </lineage>
</organism>
<feature type="transmembrane region" description="Helical" evidence="1">
    <location>
        <begin position="169"/>
        <end position="190"/>
    </location>
</feature>
<keyword evidence="1" id="KW-1133">Transmembrane helix</keyword>
<evidence type="ECO:0000259" key="2">
    <source>
        <dbReference type="Pfam" id="PF20152"/>
    </source>
</evidence>
<evidence type="ECO:0000313" key="4">
    <source>
        <dbReference type="Proteomes" id="UP000077266"/>
    </source>
</evidence>
<dbReference type="PANTHER" id="PTHR40465">
    <property type="entry name" value="CHROMOSOME 1, WHOLE GENOME SHOTGUN SEQUENCE"/>
    <property type="match status" value="1"/>
</dbReference>
<evidence type="ECO:0000313" key="3">
    <source>
        <dbReference type="EMBL" id="KZV95506.1"/>
    </source>
</evidence>
<dbReference type="InterPro" id="IPR045339">
    <property type="entry name" value="DUF6534"/>
</dbReference>
<dbReference type="EMBL" id="KV425956">
    <property type="protein sequence ID" value="KZV95506.1"/>
    <property type="molecule type" value="Genomic_DNA"/>
</dbReference>
<feature type="transmembrane region" description="Helical" evidence="1">
    <location>
        <begin position="141"/>
        <end position="163"/>
    </location>
</feature>
<keyword evidence="1" id="KW-0472">Membrane</keyword>
<dbReference type="OrthoDB" id="2671071at2759"/>
<reference evidence="3 4" key="1">
    <citation type="journal article" date="2016" name="Mol. Biol. Evol.">
        <title>Comparative Genomics of Early-Diverging Mushroom-Forming Fungi Provides Insights into the Origins of Lignocellulose Decay Capabilities.</title>
        <authorList>
            <person name="Nagy L.G."/>
            <person name="Riley R."/>
            <person name="Tritt A."/>
            <person name="Adam C."/>
            <person name="Daum C."/>
            <person name="Floudas D."/>
            <person name="Sun H."/>
            <person name="Yadav J.S."/>
            <person name="Pangilinan J."/>
            <person name="Larsson K.H."/>
            <person name="Matsuura K."/>
            <person name="Barry K."/>
            <person name="Labutti K."/>
            <person name="Kuo R."/>
            <person name="Ohm R.A."/>
            <person name="Bhattacharya S.S."/>
            <person name="Shirouzu T."/>
            <person name="Yoshinaga Y."/>
            <person name="Martin F.M."/>
            <person name="Grigoriev I.V."/>
            <person name="Hibbett D.S."/>
        </authorList>
    </citation>
    <scope>NUCLEOTIDE SEQUENCE [LARGE SCALE GENOMIC DNA]</scope>
    <source>
        <strain evidence="3 4">HHB12029</strain>
    </source>
</reference>
<accession>A0A165JY33</accession>
<feature type="domain" description="DUF6534" evidence="2">
    <location>
        <begin position="110"/>
        <end position="194"/>
    </location>
</feature>
<dbReference type="InParanoid" id="A0A165JY33"/>
<evidence type="ECO:0000256" key="1">
    <source>
        <dbReference type="SAM" id="Phobius"/>
    </source>
</evidence>
<dbReference type="STRING" id="1314781.A0A165JY33"/>
<dbReference type="AlphaFoldDB" id="A0A165JY33"/>
<keyword evidence="4" id="KW-1185">Reference proteome</keyword>
<name>A0A165JY33_EXIGL</name>